<feature type="transmembrane region" description="Helical" evidence="1">
    <location>
        <begin position="62"/>
        <end position="78"/>
    </location>
</feature>
<accession>A0ABS9H173</accession>
<dbReference type="EMBL" id="JAKIJS010000001">
    <property type="protein sequence ID" value="MCF6137646.1"/>
    <property type="molecule type" value="Genomic_DNA"/>
</dbReference>
<feature type="transmembrane region" description="Helical" evidence="1">
    <location>
        <begin position="85"/>
        <end position="105"/>
    </location>
</feature>
<reference evidence="2 3" key="1">
    <citation type="submission" date="2022-01" db="EMBL/GenBank/DDBJ databases">
        <title>Alkalihalobacillus sp. EGI L200015, a novel bacterium isolated from a salt lake sediment.</title>
        <authorList>
            <person name="Gao L."/>
            <person name="Fang B.-Z."/>
            <person name="Li W.-J."/>
        </authorList>
    </citation>
    <scope>NUCLEOTIDE SEQUENCE [LARGE SCALE GENOMIC DNA]</scope>
    <source>
        <strain evidence="2 3">KCTC 12718</strain>
    </source>
</reference>
<evidence type="ECO:0000256" key="1">
    <source>
        <dbReference type="SAM" id="Phobius"/>
    </source>
</evidence>
<sequence>MTPEQKAYLEKIKPLQPKTPYVLNAFKAFMVGGFICLIGQGITNFYITFFNFTEQTAGNPTVATLILIASLLTGFGVYDKIGQFGGAGSIVPVTGFANAVTSAALEHKSEGIVLGIATNLFKLAGAVIVFGAVSAYVIGMIRYLIKLFI</sequence>
<dbReference type="RefSeq" id="WP_236337828.1">
    <property type="nucleotide sequence ID" value="NZ_JAKIJS010000001.1"/>
</dbReference>
<proteinExistence type="predicted"/>
<dbReference type="InterPro" id="IPR014203">
    <property type="entry name" value="Spore_V_AC"/>
</dbReference>
<dbReference type="Pfam" id="PF03862">
    <property type="entry name" value="SpoVAC_SpoVAEB"/>
    <property type="match status" value="1"/>
</dbReference>
<name>A0ABS9H173_9BACL</name>
<evidence type="ECO:0000313" key="2">
    <source>
        <dbReference type="EMBL" id="MCF6137646.1"/>
    </source>
</evidence>
<keyword evidence="1" id="KW-1133">Transmembrane helix</keyword>
<evidence type="ECO:0000313" key="3">
    <source>
        <dbReference type="Proteomes" id="UP001649381"/>
    </source>
</evidence>
<dbReference type="NCBIfam" id="TIGR02838">
    <property type="entry name" value="spore_V_AC"/>
    <property type="match status" value="1"/>
</dbReference>
<feature type="transmembrane region" description="Helical" evidence="1">
    <location>
        <begin position="21"/>
        <end position="42"/>
    </location>
</feature>
<protein>
    <submittedName>
        <fullName evidence="2">Stage V sporulation protein AC</fullName>
    </submittedName>
</protein>
<dbReference type="InterPro" id="IPR005562">
    <property type="entry name" value="SpoVA"/>
</dbReference>
<comment type="caution">
    <text evidence="2">The sequence shown here is derived from an EMBL/GenBank/DDBJ whole genome shotgun (WGS) entry which is preliminary data.</text>
</comment>
<dbReference type="PANTHER" id="PTHR38450">
    <property type="entry name" value="STAGE V SPORULATION PROTEIN AC-RELATED"/>
    <property type="match status" value="1"/>
</dbReference>
<keyword evidence="1" id="KW-0472">Membrane</keyword>
<feature type="transmembrane region" description="Helical" evidence="1">
    <location>
        <begin position="125"/>
        <end position="145"/>
    </location>
</feature>
<keyword evidence="3" id="KW-1185">Reference proteome</keyword>
<organism evidence="2 3">
    <name type="scientific">Pseudalkalibacillus berkeleyi</name>
    <dbReference type="NCBI Taxonomy" id="1069813"/>
    <lineage>
        <taxon>Bacteria</taxon>
        <taxon>Bacillati</taxon>
        <taxon>Bacillota</taxon>
        <taxon>Bacilli</taxon>
        <taxon>Bacillales</taxon>
        <taxon>Fictibacillaceae</taxon>
        <taxon>Pseudalkalibacillus</taxon>
    </lineage>
</organism>
<keyword evidence="1" id="KW-0812">Transmembrane</keyword>
<dbReference type="PANTHER" id="PTHR38450:SF1">
    <property type="entry name" value="STAGE V SPORULATION PROTEIN AC"/>
    <property type="match status" value="1"/>
</dbReference>
<gene>
    <name evidence="2" type="primary">spoVAC</name>
    <name evidence="2" type="ORF">L2716_07880</name>
</gene>
<dbReference type="Proteomes" id="UP001649381">
    <property type="component" value="Unassembled WGS sequence"/>
</dbReference>